<feature type="domain" description="CN hydrolase" evidence="1">
    <location>
        <begin position="3"/>
        <end position="265"/>
    </location>
</feature>
<dbReference type="Proteomes" id="UP000268436">
    <property type="component" value="Unassembled WGS sequence"/>
</dbReference>
<proteinExistence type="predicted"/>
<dbReference type="Pfam" id="PF00795">
    <property type="entry name" value="CN_hydrolase"/>
    <property type="match status" value="1"/>
</dbReference>
<dbReference type="EMBL" id="CP034662">
    <property type="protein sequence ID" value="AZQ94364.1"/>
    <property type="molecule type" value="Genomic_DNA"/>
</dbReference>
<dbReference type="InterPro" id="IPR036526">
    <property type="entry name" value="C-N_Hydrolase_sf"/>
</dbReference>
<dbReference type="PANTHER" id="PTHR23088:SF27">
    <property type="entry name" value="DEAMINATED GLUTATHIONE AMIDASE"/>
    <property type="match status" value="1"/>
</dbReference>
<name>A0A3A9L3C9_MORCA</name>
<dbReference type="PROSITE" id="PS50263">
    <property type="entry name" value="CN_HYDROLASE"/>
    <property type="match status" value="1"/>
</dbReference>
<sequence>MTIRIATIQLNSQTDIDANLGIINNAISEAAACDAKFIVLPENACVMGRQSQLATRYDEICQFYQSLAKTYGVHLLAGTLPCPTRPDGSDVPCDLVRQVSLLIDDQGNIKARYDKIHLFRATIDDSTGNYDEGKTFEHGSRLVCEPCIIHGQTINVGMMICFDVRFPAFAQRLRQMGADIITVPAAFTHRTGQAHWQMLLQARALDSQCLIIGSAQGGIHQIGNSIRQTWGHSMIVNAHGQIIADSGRTEVADNGYCIAYADYDADRQAKIRAAMPIFDCHHLA</sequence>
<evidence type="ECO:0000259" key="1">
    <source>
        <dbReference type="PROSITE" id="PS50263"/>
    </source>
</evidence>
<dbReference type="SUPFAM" id="SSF56317">
    <property type="entry name" value="Carbon-nitrogen hydrolase"/>
    <property type="match status" value="1"/>
</dbReference>
<dbReference type="InterPro" id="IPR003010">
    <property type="entry name" value="C-N_Hydrolase"/>
</dbReference>
<gene>
    <name evidence="2" type="ORF">EJK53_0555</name>
    <name evidence="3" type="ORF">EJK54_0172</name>
</gene>
<evidence type="ECO:0000313" key="2">
    <source>
        <dbReference type="EMBL" id="AZQ94364.1"/>
    </source>
</evidence>
<evidence type="ECO:0000313" key="5">
    <source>
        <dbReference type="Proteomes" id="UP000280228"/>
    </source>
</evidence>
<keyword evidence="2" id="KW-0378">Hydrolase</keyword>
<evidence type="ECO:0000313" key="4">
    <source>
        <dbReference type="Proteomes" id="UP000268436"/>
    </source>
</evidence>
<evidence type="ECO:0000313" key="3">
    <source>
        <dbReference type="EMBL" id="RUO13407.1"/>
    </source>
</evidence>
<reference evidence="4 5" key="1">
    <citation type="submission" date="2018-12" db="EMBL/GenBank/DDBJ databases">
        <title>Persistence of Moraxella catarrhalis in Chronic Obstructive Pulmonary Disease and Regulation of the Hag/MID Adhesin.</title>
        <authorList>
            <person name="Murphy T."/>
            <person name="Zhao X."/>
            <person name="Vyas G."/>
            <person name="Aluvathingal J."/>
            <person name="Nadendla S."/>
            <person name="Tallon L."/>
            <person name="Tettelin H."/>
        </authorList>
    </citation>
    <scope>NUCLEOTIDE SEQUENCE [LARGE SCALE GENOMIC DNA]</scope>
    <source>
        <strain evidence="3 4">173P27B1</strain>
        <strain evidence="2 5">46P58B1</strain>
    </source>
</reference>
<dbReference type="AlphaFoldDB" id="A0A3A9L3C9"/>
<organism evidence="2 5">
    <name type="scientific">Moraxella catarrhalis</name>
    <name type="common">Branhamella catarrhalis</name>
    <dbReference type="NCBI Taxonomy" id="480"/>
    <lineage>
        <taxon>Bacteria</taxon>
        <taxon>Pseudomonadati</taxon>
        <taxon>Pseudomonadota</taxon>
        <taxon>Gammaproteobacteria</taxon>
        <taxon>Moraxellales</taxon>
        <taxon>Moraxellaceae</taxon>
        <taxon>Moraxella</taxon>
    </lineage>
</organism>
<protein>
    <submittedName>
        <fullName evidence="2">Carbon-nitrogen hydrolase family protein</fullName>
    </submittedName>
</protein>
<dbReference type="EMBL" id="RYER01000021">
    <property type="protein sequence ID" value="RUO13407.1"/>
    <property type="molecule type" value="Genomic_DNA"/>
</dbReference>
<dbReference type="RefSeq" id="WP_003663274.1">
    <property type="nucleotide sequence ID" value="NZ_CP008804.1"/>
</dbReference>
<dbReference type="KEGG" id="mcs:DR90_1390"/>
<dbReference type="PANTHER" id="PTHR23088">
    <property type="entry name" value="NITRILASE-RELATED"/>
    <property type="match status" value="1"/>
</dbReference>
<accession>A0A3A9L3C9</accession>
<keyword evidence="4" id="KW-1185">Reference proteome</keyword>
<dbReference type="Gene3D" id="3.60.110.10">
    <property type="entry name" value="Carbon-nitrogen hydrolase"/>
    <property type="match status" value="1"/>
</dbReference>
<dbReference type="Proteomes" id="UP000280228">
    <property type="component" value="Chromosome"/>
</dbReference>
<dbReference type="GO" id="GO:0016787">
    <property type="term" value="F:hydrolase activity"/>
    <property type="evidence" value="ECO:0007669"/>
    <property type="project" value="UniProtKB-KW"/>
</dbReference>